<dbReference type="Proteomes" id="UP000218811">
    <property type="component" value="Unassembled WGS sequence"/>
</dbReference>
<feature type="domain" description="Aprataxin C2HE/C2H2/C2HC zinc finger" evidence="2">
    <location>
        <begin position="146"/>
        <end position="209"/>
    </location>
</feature>
<dbReference type="PANTHER" id="PTHR12486:SF4">
    <property type="entry name" value="APRATAXIN"/>
    <property type="match status" value="1"/>
</dbReference>
<dbReference type="GO" id="GO:0033699">
    <property type="term" value="F:DNA 5'-adenosine monophosphate hydrolase activity"/>
    <property type="evidence" value="ECO:0007669"/>
    <property type="project" value="TreeGrafter"/>
</dbReference>
<dbReference type="EMBL" id="KB467942">
    <property type="protein sequence ID" value="PCH38019.1"/>
    <property type="molecule type" value="Genomic_DNA"/>
</dbReference>
<feature type="compositionally biased region" description="Basic and acidic residues" evidence="1">
    <location>
        <begin position="217"/>
        <end position="237"/>
    </location>
</feature>
<evidence type="ECO:0000256" key="1">
    <source>
        <dbReference type="SAM" id="MobiDB-lite"/>
    </source>
</evidence>
<dbReference type="GO" id="GO:0003697">
    <property type="term" value="F:single-stranded DNA binding"/>
    <property type="evidence" value="ECO:0007669"/>
    <property type="project" value="TreeGrafter"/>
</dbReference>
<proteinExistence type="predicted"/>
<evidence type="ECO:0000313" key="4">
    <source>
        <dbReference type="Proteomes" id="UP000218811"/>
    </source>
</evidence>
<gene>
    <name evidence="3" type="ORF">WOLCODRAFT_130625</name>
</gene>
<dbReference type="GO" id="GO:0005634">
    <property type="term" value="C:nucleus"/>
    <property type="evidence" value="ECO:0007669"/>
    <property type="project" value="TreeGrafter"/>
</dbReference>
<dbReference type="GO" id="GO:0000012">
    <property type="term" value="P:single strand break repair"/>
    <property type="evidence" value="ECO:0007669"/>
    <property type="project" value="TreeGrafter"/>
</dbReference>
<dbReference type="PANTHER" id="PTHR12486">
    <property type="entry name" value="APRATAXIN-RELATED"/>
    <property type="match status" value="1"/>
</dbReference>
<dbReference type="SUPFAM" id="SSF54197">
    <property type="entry name" value="HIT-like"/>
    <property type="match status" value="1"/>
</dbReference>
<sequence length="268" mass="31464">MDEEKILRKYARKADPQSLPPTIRFEYDEHTLTVYDAYPKSVFHFLILPRIVPPLTAGRLASLRTLLQGDKAQAKEVLDRLDAAAKIVREQIEAEMLNRFGYKWSIWTGFHAVQSMEHVHLHVISSDLCSPSMKNKKHYNSFHPEHGFFLPLEEILSWPEAEPSWYATMSELRPSQYEPFLKESLSCWRCYKEFKNMPLLKEHLQEEWDAEAKRERARLERKQKLEQDRLKKADRGESPSAKRQRESSPSDPEPKRQRADSPSQSTQD</sequence>
<dbReference type="Pfam" id="PF16278">
    <property type="entry name" value="zf-C2HE"/>
    <property type="match status" value="1"/>
</dbReference>
<keyword evidence="4" id="KW-1185">Reference proteome</keyword>
<dbReference type="AlphaFoldDB" id="A0A2H3JGW7"/>
<dbReference type="Pfam" id="PF11969">
    <property type="entry name" value="DcpS_C"/>
    <property type="match status" value="1"/>
</dbReference>
<dbReference type="GO" id="GO:0003725">
    <property type="term" value="F:double-stranded RNA binding"/>
    <property type="evidence" value="ECO:0007669"/>
    <property type="project" value="TreeGrafter"/>
</dbReference>
<accession>A0A2H3JGW7</accession>
<reference evidence="3 4" key="1">
    <citation type="journal article" date="2012" name="Science">
        <title>The Paleozoic origin of enzymatic lignin decomposition reconstructed from 31 fungal genomes.</title>
        <authorList>
            <person name="Floudas D."/>
            <person name="Binder M."/>
            <person name="Riley R."/>
            <person name="Barry K."/>
            <person name="Blanchette R.A."/>
            <person name="Henrissat B."/>
            <person name="Martinez A.T."/>
            <person name="Otillar R."/>
            <person name="Spatafora J.W."/>
            <person name="Yadav J.S."/>
            <person name="Aerts A."/>
            <person name="Benoit I."/>
            <person name="Boyd A."/>
            <person name="Carlson A."/>
            <person name="Copeland A."/>
            <person name="Coutinho P.M."/>
            <person name="de Vries R.P."/>
            <person name="Ferreira P."/>
            <person name="Findley K."/>
            <person name="Foster B."/>
            <person name="Gaskell J."/>
            <person name="Glotzer D."/>
            <person name="Gorecki P."/>
            <person name="Heitman J."/>
            <person name="Hesse C."/>
            <person name="Hori C."/>
            <person name="Igarashi K."/>
            <person name="Jurgens J.A."/>
            <person name="Kallen N."/>
            <person name="Kersten P."/>
            <person name="Kohler A."/>
            <person name="Kuees U."/>
            <person name="Kumar T.K.A."/>
            <person name="Kuo A."/>
            <person name="LaButti K."/>
            <person name="Larrondo L.F."/>
            <person name="Lindquist E."/>
            <person name="Ling A."/>
            <person name="Lombard V."/>
            <person name="Lucas S."/>
            <person name="Lundell T."/>
            <person name="Martin R."/>
            <person name="McLaughlin D.J."/>
            <person name="Morgenstern I."/>
            <person name="Morin E."/>
            <person name="Murat C."/>
            <person name="Nagy L.G."/>
            <person name="Nolan M."/>
            <person name="Ohm R.A."/>
            <person name="Patyshakuliyeva A."/>
            <person name="Rokas A."/>
            <person name="Ruiz-Duenas F.J."/>
            <person name="Sabat G."/>
            <person name="Salamov A."/>
            <person name="Samejima M."/>
            <person name="Schmutz J."/>
            <person name="Slot J.C."/>
            <person name="St John F."/>
            <person name="Stenlid J."/>
            <person name="Sun H."/>
            <person name="Sun S."/>
            <person name="Syed K."/>
            <person name="Tsang A."/>
            <person name="Wiebenga A."/>
            <person name="Young D."/>
            <person name="Pisabarro A."/>
            <person name="Eastwood D.C."/>
            <person name="Martin F."/>
            <person name="Cullen D."/>
            <person name="Grigoriev I.V."/>
            <person name="Hibbett D.S."/>
        </authorList>
    </citation>
    <scope>NUCLEOTIDE SEQUENCE [LARGE SCALE GENOMIC DNA]</scope>
    <source>
        <strain evidence="3 4">MD-104</strain>
    </source>
</reference>
<evidence type="ECO:0000259" key="2">
    <source>
        <dbReference type="Pfam" id="PF16278"/>
    </source>
</evidence>
<feature type="region of interest" description="Disordered" evidence="1">
    <location>
        <begin position="217"/>
        <end position="268"/>
    </location>
</feature>
<dbReference type="OMA" id="IHDMFPK"/>
<name>A0A2H3JGW7_WOLCO</name>
<dbReference type="STRING" id="742152.A0A2H3JGW7"/>
<organism evidence="3 4">
    <name type="scientific">Wolfiporia cocos (strain MD-104)</name>
    <name type="common">Brown rot fungus</name>
    <dbReference type="NCBI Taxonomy" id="742152"/>
    <lineage>
        <taxon>Eukaryota</taxon>
        <taxon>Fungi</taxon>
        <taxon>Dikarya</taxon>
        <taxon>Basidiomycota</taxon>
        <taxon>Agaricomycotina</taxon>
        <taxon>Agaricomycetes</taxon>
        <taxon>Polyporales</taxon>
        <taxon>Phaeolaceae</taxon>
        <taxon>Wolfiporia</taxon>
    </lineage>
</organism>
<dbReference type="Gene3D" id="3.30.428.10">
    <property type="entry name" value="HIT-like"/>
    <property type="match status" value="1"/>
</dbReference>
<dbReference type="InterPro" id="IPR036265">
    <property type="entry name" value="HIT-like_sf"/>
</dbReference>
<dbReference type="InterPro" id="IPR032566">
    <property type="entry name" value="Znf-C2HE"/>
</dbReference>
<dbReference type="OrthoDB" id="3512845at2759"/>
<dbReference type="GO" id="GO:0030983">
    <property type="term" value="F:mismatched DNA binding"/>
    <property type="evidence" value="ECO:0007669"/>
    <property type="project" value="TreeGrafter"/>
</dbReference>
<feature type="compositionally biased region" description="Basic and acidic residues" evidence="1">
    <location>
        <begin position="243"/>
        <end position="259"/>
    </location>
</feature>
<dbReference type="GO" id="GO:1990165">
    <property type="term" value="F:single-strand break-containing DNA binding"/>
    <property type="evidence" value="ECO:0007669"/>
    <property type="project" value="TreeGrafter"/>
</dbReference>
<protein>
    <submittedName>
        <fullName evidence="3">HIT-like protein</fullName>
    </submittedName>
</protein>
<evidence type="ECO:0000313" key="3">
    <source>
        <dbReference type="EMBL" id="PCH38019.1"/>
    </source>
</evidence>